<accession>A0A1Q3A2V4</accession>
<evidence type="ECO:0000256" key="4">
    <source>
        <dbReference type="ARBA" id="ARBA00022692"/>
    </source>
</evidence>
<sequence>MLPFHARGIRFLNPLQCLKRYPLASRSASIPLSLQCKVRFASSSNEPINASVFTIPNLLTMSRIACTPLIGYYIMMNELTPAMSLFAYSCVTDYLDGFIARKWKLKSVAGTILDPIADKLLMIVTTISLAFAPGPQIIPLSIAGIILGRDMLLGISALFIRFASMKKKYGKVTWNSYWDFFHFPSVEVKPTQVSKYNTFFQMIYLGYGVLLLIMGELTKKSDKEEEQTSDSGAHEILRQGFLWMGYLVGTTTCLSGASYVLSKSTLRFL</sequence>
<dbReference type="InterPro" id="IPR043130">
    <property type="entry name" value="CDP-OH_PTrfase_TM_dom"/>
</dbReference>
<evidence type="ECO:0000256" key="7">
    <source>
        <dbReference type="ARBA" id="ARBA00023136"/>
    </source>
</evidence>
<keyword evidence="7 11" id="KW-0472">Membrane</keyword>
<feature type="transmembrane region" description="Helical" evidence="11">
    <location>
        <begin position="241"/>
        <end position="261"/>
    </location>
</feature>
<evidence type="ECO:0000256" key="9">
    <source>
        <dbReference type="ARBA" id="ARBA00023264"/>
    </source>
</evidence>
<dbReference type="Gene3D" id="1.20.120.1760">
    <property type="match status" value="1"/>
</dbReference>
<dbReference type="Pfam" id="PF01066">
    <property type="entry name" value="CDP-OH_P_transf"/>
    <property type="match status" value="1"/>
</dbReference>
<organism evidence="12 13">
    <name type="scientific">Zygosaccharomyces rouxii</name>
    <dbReference type="NCBI Taxonomy" id="4956"/>
    <lineage>
        <taxon>Eukaryota</taxon>
        <taxon>Fungi</taxon>
        <taxon>Dikarya</taxon>
        <taxon>Ascomycota</taxon>
        <taxon>Saccharomycotina</taxon>
        <taxon>Saccharomycetes</taxon>
        <taxon>Saccharomycetales</taxon>
        <taxon>Saccharomycetaceae</taxon>
        <taxon>Zygosaccharomyces</taxon>
    </lineage>
</organism>
<keyword evidence="9" id="KW-1208">Phospholipid metabolism</keyword>
<evidence type="ECO:0000313" key="13">
    <source>
        <dbReference type="Proteomes" id="UP000187013"/>
    </source>
</evidence>
<dbReference type="GO" id="GO:0006873">
    <property type="term" value="P:intracellular monoatomic ion homeostasis"/>
    <property type="evidence" value="ECO:0007669"/>
    <property type="project" value="EnsemblFungi"/>
</dbReference>
<evidence type="ECO:0000256" key="3">
    <source>
        <dbReference type="ARBA" id="ARBA00022679"/>
    </source>
</evidence>
<comment type="subcellular location">
    <subcellularLocation>
        <location evidence="1">Membrane</location>
        <topology evidence="1">Multi-pass membrane protein</topology>
    </subcellularLocation>
</comment>
<dbReference type="FunFam" id="1.20.120.1760:FF:000017">
    <property type="entry name" value="Phosphatidyl synthase"/>
    <property type="match status" value="1"/>
</dbReference>
<dbReference type="InterPro" id="IPR000462">
    <property type="entry name" value="CDP-OH_P_trans"/>
</dbReference>
<evidence type="ECO:0000256" key="8">
    <source>
        <dbReference type="ARBA" id="ARBA00023209"/>
    </source>
</evidence>
<dbReference type="GO" id="GO:0005739">
    <property type="term" value="C:mitochondrion"/>
    <property type="evidence" value="ECO:0007669"/>
    <property type="project" value="TreeGrafter"/>
</dbReference>
<evidence type="ECO:0000256" key="10">
    <source>
        <dbReference type="RuleBase" id="RU003750"/>
    </source>
</evidence>
<keyword evidence="4 11" id="KW-0812">Transmembrane</keyword>
<evidence type="ECO:0000313" key="12">
    <source>
        <dbReference type="EMBL" id="GAV50022.1"/>
    </source>
</evidence>
<dbReference type="PROSITE" id="PS00379">
    <property type="entry name" value="CDP_ALCOHOL_P_TRANSF"/>
    <property type="match status" value="1"/>
</dbReference>
<evidence type="ECO:0000256" key="1">
    <source>
        <dbReference type="ARBA" id="ARBA00004141"/>
    </source>
</evidence>
<dbReference type="AlphaFoldDB" id="A0A1Q3A2V4"/>
<evidence type="ECO:0000256" key="5">
    <source>
        <dbReference type="ARBA" id="ARBA00022989"/>
    </source>
</evidence>
<dbReference type="Proteomes" id="UP000187013">
    <property type="component" value="Unassembled WGS sequence"/>
</dbReference>
<keyword evidence="6" id="KW-0443">Lipid metabolism</keyword>
<dbReference type="InterPro" id="IPR048254">
    <property type="entry name" value="CDP_ALCOHOL_P_TRANSF_CS"/>
</dbReference>
<dbReference type="GO" id="GO:0006612">
    <property type="term" value="P:protein targeting to membrane"/>
    <property type="evidence" value="ECO:0007669"/>
    <property type="project" value="EnsemblFungi"/>
</dbReference>
<dbReference type="OMA" id="RIAMSPY"/>
<proteinExistence type="inferred from homology"/>
<comment type="caution">
    <text evidence="12">The sequence shown here is derived from an EMBL/GenBank/DDBJ whole genome shotgun (WGS) entry which is preliminary data.</text>
</comment>
<comment type="similarity">
    <text evidence="10">Belongs to the CDP-alcohol phosphatidyltransferase class-I family.</text>
</comment>
<feature type="transmembrane region" description="Helical" evidence="11">
    <location>
        <begin position="198"/>
        <end position="215"/>
    </location>
</feature>
<gene>
    <name evidence="12" type="ORF">ZYGR_0S01560</name>
</gene>
<name>A0A1Q3A2V4_ZYGRO</name>
<dbReference type="PANTHER" id="PTHR14269:SF60">
    <property type="entry name" value="CARDIOLIPIN SYNTHASE (CMP-FORMING)"/>
    <property type="match status" value="1"/>
</dbReference>
<keyword evidence="5 11" id="KW-1133">Transmembrane helix</keyword>
<dbReference type="GO" id="GO:0007006">
    <property type="term" value="P:mitochondrial membrane organization"/>
    <property type="evidence" value="ECO:0007669"/>
    <property type="project" value="EnsemblFungi"/>
</dbReference>
<evidence type="ECO:0000256" key="2">
    <source>
        <dbReference type="ARBA" id="ARBA00022516"/>
    </source>
</evidence>
<dbReference type="GO" id="GO:0043337">
    <property type="term" value="F:cardiolipin synthase (CMP-forming)"/>
    <property type="evidence" value="ECO:0007669"/>
    <property type="project" value="EnsemblFungi"/>
</dbReference>
<reference evidence="12 13" key="1">
    <citation type="submission" date="2016-08" db="EMBL/GenBank/DDBJ databases">
        <title>Draft genome sequence of allopolyploid Zygosaccharomyces rouxii.</title>
        <authorList>
            <person name="Watanabe J."/>
            <person name="Uehara K."/>
            <person name="Mogi Y."/>
            <person name="Tsukioka Y."/>
        </authorList>
    </citation>
    <scope>NUCLEOTIDE SEQUENCE [LARGE SCALE GENOMIC DNA]</scope>
    <source>
        <strain evidence="12 13">NBRC 110957</strain>
    </source>
</reference>
<evidence type="ECO:0000256" key="6">
    <source>
        <dbReference type="ARBA" id="ARBA00023098"/>
    </source>
</evidence>
<dbReference type="EMBL" id="BDGX01000019">
    <property type="protein sequence ID" value="GAV50022.1"/>
    <property type="molecule type" value="Genomic_DNA"/>
</dbReference>
<dbReference type="eggNOG" id="KOG1617">
    <property type="taxonomic scope" value="Eukaryota"/>
</dbReference>
<keyword evidence="8" id="KW-0594">Phospholipid biosynthesis</keyword>
<dbReference type="InterPro" id="IPR050324">
    <property type="entry name" value="CDP-alcohol_PTase-I"/>
</dbReference>
<dbReference type="GO" id="GO:0032049">
    <property type="term" value="P:cardiolipin biosynthetic process"/>
    <property type="evidence" value="ECO:0007669"/>
    <property type="project" value="TreeGrafter"/>
</dbReference>
<keyword evidence="3 10" id="KW-0808">Transferase</keyword>
<protein>
    <recommendedName>
        <fullName evidence="14">Cardiolipin synthase</fullName>
    </recommendedName>
</protein>
<feature type="transmembrane region" description="Helical" evidence="11">
    <location>
        <begin position="137"/>
        <end position="160"/>
    </location>
</feature>
<dbReference type="PANTHER" id="PTHR14269">
    <property type="entry name" value="CDP-DIACYLGLYCEROL--GLYCEROL-3-PHOSPHATE 3-PHOSPHATIDYLTRANSFERASE-RELATED"/>
    <property type="match status" value="1"/>
</dbReference>
<keyword evidence="2" id="KW-0444">Lipid biosynthesis</keyword>
<evidence type="ECO:0000256" key="11">
    <source>
        <dbReference type="SAM" id="Phobius"/>
    </source>
</evidence>
<dbReference type="GO" id="GO:0016020">
    <property type="term" value="C:membrane"/>
    <property type="evidence" value="ECO:0007669"/>
    <property type="project" value="UniProtKB-SubCell"/>
</dbReference>
<dbReference type="OrthoDB" id="10020554at2759"/>
<evidence type="ECO:0008006" key="14">
    <source>
        <dbReference type="Google" id="ProtNLM"/>
    </source>
</evidence>